<evidence type="ECO:0000256" key="1">
    <source>
        <dbReference type="ARBA" id="ARBA00022679"/>
    </source>
</evidence>
<feature type="domain" description="Glycosyl transferase family 1" evidence="2">
    <location>
        <begin position="205"/>
        <end position="352"/>
    </location>
</feature>
<dbReference type="EMBL" id="CP031188">
    <property type="protein sequence ID" value="AXG73149.1"/>
    <property type="molecule type" value="Genomic_DNA"/>
</dbReference>
<reference evidence="3 4" key="1">
    <citation type="submission" date="2018-07" db="EMBL/GenBank/DDBJ databases">
        <title>Complete genome sequence of Flavobacterium arcticum type strain SM1502T.</title>
        <authorList>
            <person name="Li Y."/>
            <person name="Li D.-D."/>
        </authorList>
    </citation>
    <scope>NUCLEOTIDE SEQUENCE [LARGE SCALE GENOMIC DNA]</scope>
    <source>
        <strain evidence="3 4">SM1502</strain>
    </source>
</reference>
<evidence type="ECO:0000313" key="4">
    <source>
        <dbReference type="Proteomes" id="UP000253951"/>
    </source>
</evidence>
<dbReference type="CDD" id="cd03801">
    <property type="entry name" value="GT4_PimA-like"/>
    <property type="match status" value="1"/>
</dbReference>
<dbReference type="KEGG" id="fat:DVK85_02475"/>
<accession>A0A345H989</accession>
<evidence type="ECO:0000259" key="2">
    <source>
        <dbReference type="Pfam" id="PF00534"/>
    </source>
</evidence>
<dbReference type="PANTHER" id="PTHR46401">
    <property type="entry name" value="GLYCOSYLTRANSFERASE WBBK-RELATED"/>
    <property type="match status" value="1"/>
</dbReference>
<dbReference type="InterPro" id="IPR001296">
    <property type="entry name" value="Glyco_trans_1"/>
</dbReference>
<organism evidence="3 4">
    <name type="scientific">Flavobacterium arcticum</name>
    <dbReference type="NCBI Taxonomy" id="1784713"/>
    <lineage>
        <taxon>Bacteria</taxon>
        <taxon>Pseudomonadati</taxon>
        <taxon>Bacteroidota</taxon>
        <taxon>Flavobacteriia</taxon>
        <taxon>Flavobacteriales</taxon>
        <taxon>Flavobacteriaceae</taxon>
        <taxon>Flavobacterium</taxon>
    </lineage>
</organism>
<dbReference type="AlphaFoldDB" id="A0A345H989"/>
<protein>
    <submittedName>
        <fullName evidence="3">Glycosyltransferase</fullName>
    </submittedName>
</protein>
<proteinExistence type="predicted"/>
<keyword evidence="4" id="KW-1185">Reference proteome</keyword>
<evidence type="ECO:0000313" key="3">
    <source>
        <dbReference type="EMBL" id="AXG73149.1"/>
    </source>
</evidence>
<dbReference type="RefSeq" id="WP_114676912.1">
    <property type="nucleotide sequence ID" value="NZ_CP031188.1"/>
</dbReference>
<dbReference type="SUPFAM" id="SSF53756">
    <property type="entry name" value="UDP-Glycosyltransferase/glycogen phosphorylase"/>
    <property type="match status" value="1"/>
</dbReference>
<dbReference type="Proteomes" id="UP000253951">
    <property type="component" value="Chromosome"/>
</dbReference>
<gene>
    <name evidence="3" type="ORF">DVK85_02475</name>
</gene>
<dbReference type="GO" id="GO:0009103">
    <property type="term" value="P:lipopolysaccharide biosynthetic process"/>
    <property type="evidence" value="ECO:0007669"/>
    <property type="project" value="TreeGrafter"/>
</dbReference>
<sequence>MKKVLFIHDGPRWKDSEGTQYGTGTDADMYNRYLYLGDKVEFVMRVFKTDDTSSLLNLNNIGLYVNEIVPFNRPSLLKNYFKSKKEIIRNVESADMLVVRLPSTIGSVAVAHAKKINKPYLVEVVVCPWDTLRNHGLLGKLYAPFSRNKLKKLVAEAPFALYVTKFFLQGRYPSKYESAGISDVILRDLPEEYHKDGYYENFSKDKKITFTTLGGVNLVHKGHQYVLEAMVTLVKEGYNVHYNIVGGGDNTRLLNMAKTLGLEDRVTFPGKIPHEKIFGILEKTDLYIQPSDAEGLPRALIEAMSRGCAAIGSNVAGIPELLDDSAIFKKKDVIDLTNKIKDILDKDTLISQSKKNYKLAKEYSFENLEIRRKAFFDKFLNSIDEK</sequence>
<dbReference type="PANTHER" id="PTHR46401:SF2">
    <property type="entry name" value="GLYCOSYLTRANSFERASE WBBK-RELATED"/>
    <property type="match status" value="1"/>
</dbReference>
<dbReference type="GO" id="GO:0016757">
    <property type="term" value="F:glycosyltransferase activity"/>
    <property type="evidence" value="ECO:0007669"/>
    <property type="project" value="InterPro"/>
</dbReference>
<dbReference type="Pfam" id="PF00534">
    <property type="entry name" value="Glycos_transf_1"/>
    <property type="match status" value="1"/>
</dbReference>
<name>A0A345H989_9FLAO</name>
<dbReference type="OrthoDB" id="9795068at2"/>
<dbReference type="Gene3D" id="3.40.50.2000">
    <property type="entry name" value="Glycogen Phosphorylase B"/>
    <property type="match status" value="2"/>
</dbReference>
<keyword evidence="1 3" id="KW-0808">Transferase</keyword>